<evidence type="ECO:0000313" key="7">
    <source>
        <dbReference type="EMBL" id="CAH0234345.1"/>
    </source>
</evidence>
<gene>
    <name evidence="7" type="primary">rhtB_2</name>
    <name evidence="7" type="ORF">SRABI133_02719</name>
</gene>
<evidence type="ECO:0000256" key="5">
    <source>
        <dbReference type="ARBA" id="ARBA00023136"/>
    </source>
</evidence>
<dbReference type="GO" id="GO:0005886">
    <property type="term" value="C:plasma membrane"/>
    <property type="evidence" value="ECO:0007669"/>
    <property type="project" value="UniProtKB-SubCell"/>
</dbReference>
<feature type="transmembrane region" description="Helical" evidence="6">
    <location>
        <begin position="191"/>
        <end position="207"/>
    </location>
</feature>
<evidence type="ECO:0000313" key="8">
    <source>
        <dbReference type="Proteomes" id="UP000789326"/>
    </source>
</evidence>
<organism evidence="7 8">
    <name type="scientific">Peribacillus simplex</name>
    <dbReference type="NCBI Taxonomy" id="1478"/>
    <lineage>
        <taxon>Bacteria</taxon>
        <taxon>Bacillati</taxon>
        <taxon>Bacillota</taxon>
        <taxon>Bacilli</taxon>
        <taxon>Bacillales</taxon>
        <taxon>Bacillaceae</taxon>
        <taxon>Peribacillus</taxon>
    </lineage>
</organism>
<evidence type="ECO:0000256" key="3">
    <source>
        <dbReference type="ARBA" id="ARBA00022692"/>
    </source>
</evidence>
<comment type="subcellular location">
    <subcellularLocation>
        <location evidence="1">Cell membrane</location>
        <topology evidence="1">Multi-pass membrane protein</topology>
    </subcellularLocation>
</comment>
<feature type="transmembrane region" description="Helical" evidence="6">
    <location>
        <begin position="6"/>
        <end position="29"/>
    </location>
</feature>
<dbReference type="Proteomes" id="UP000789326">
    <property type="component" value="Unassembled WGS sequence"/>
</dbReference>
<keyword evidence="4 6" id="KW-1133">Transmembrane helix</keyword>
<dbReference type="PANTHER" id="PTHR30086">
    <property type="entry name" value="ARGININE EXPORTER PROTEIN ARGO"/>
    <property type="match status" value="1"/>
</dbReference>
<comment type="caution">
    <text evidence="7">The sequence shown here is derived from an EMBL/GenBank/DDBJ whole genome shotgun (WGS) entry which is preliminary data.</text>
</comment>
<feature type="transmembrane region" description="Helical" evidence="6">
    <location>
        <begin position="41"/>
        <end position="69"/>
    </location>
</feature>
<dbReference type="GO" id="GO:0015171">
    <property type="term" value="F:amino acid transmembrane transporter activity"/>
    <property type="evidence" value="ECO:0007669"/>
    <property type="project" value="TreeGrafter"/>
</dbReference>
<dbReference type="InterPro" id="IPR001123">
    <property type="entry name" value="LeuE-type"/>
</dbReference>
<evidence type="ECO:0000256" key="4">
    <source>
        <dbReference type="ARBA" id="ARBA00022989"/>
    </source>
</evidence>
<dbReference type="RefSeq" id="WP_230302334.1">
    <property type="nucleotide sequence ID" value="NZ_CAKKMG010000036.1"/>
</dbReference>
<keyword evidence="5 6" id="KW-0472">Membrane</keyword>
<dbReference type="Pfam" id="PF01810">
    <property type="entry name" value="LysE"/>
    <property type="match status" value="1"/>
</dbReference>
<proteinExistence type="predicted"/>
<dbReference type="PIRSF" id="PIRSF006324">
    <property type="entry name" value="LeuE"/>
    <property type="match status" value="1"/>
</dbReference>
<feature type="transmembrane region" description="Helical" evidence="6">
    <location>
        <begin position="113"/>
        <end position="134"/>
    </location>
</feature>
<evidence type="ECO:0000256" key="6">
    <source>
        <dbReference type="SAM" id="Phobius"/>
    </source>
</evidence>
<protein>
    <submittedName>
        <fullName evidence="7">Homoserine/homoserine lactone efflux protein</fullName>
    </submittedName>
</protein>
<sequence>MMELGTLGAFALVSLGMVCSPGPNMIYLISRTISQGKRDGIISLLGVITGFLIYIIATMLGLSFLFELVPVMYDIIKWLGVIYLLWLAWNAIKPGANSILEPQHLAVESQKKLYVMGLMTNLLNPKIAVLYVSLLPQFMDPNSGSLLVQTAQLGTVQIFVSFAVNLLIVLFAGQVAVWVGRRPFLVKIQRWFMASVLGALAVNLAFHERK</sequence>
<accession>A0A9W4KVK1</accession>
<name>A0A9W4KVK1_9BACI</name>
<evidence type="ECO:0000256" key="2">
    <source>
        <dbReference type="ARBA" id="ARBA00022475"/>
    </source>
</evidence>
<dbReference type="AlphaFoldDB" id="A0A9W4KVK1"/>
<feature type="transmembrane region" description="Helical" evidence="6">
    <location>
        <begin position="154"/>
        <end position="179"/>
    </location>
</feature>
<feature type="transmembrane region" description="Helical" evidence="6">
    <location>
        <begin position="75"/>
        <end position="92"/>
    </location>
</feature>
<keyword evidence="2" id="KW-1003">Cell membrane</keyword>
<dbReference type="PANTHER" id="PTHR30086:SF20">
    <property type="entry name" value="ARGININE EXPORTER PROTEIN ARGO-RELATED"/>
    <property type="match status" value="1"/>
</dbReference>
<keyword evidence="3 6" id="KW-0812">Transmembrane</keyword>
<dbReference type="EMBL" id="CAKKMG010000036">
    <property type="protein sequence ID" value="CAH0234345.1"/>
    <property type="molecule type" value="Genomic_DNA"/>
</dbReference>
<reference evidence="7" key="1">
    <citation type="submission" date="2021-11" db="EMBL/GenBank/DDBJ databases">
        <authorList>
            <person name="Bulgarelli D."/>
        </authorList>
    </citation>
    <scope>NUCLEOTIDE SEQUENCE</scope>
    <source>
        <strain evidence="7">Bi133</strain>
    </source>
</reference>
<evidence type="ECO:0000256" key="1">
    <source>
        <dbReference type="ARBA" id="ARBA00004651"/>
    </source>
</evidence>